<dbReference type="InterPro" id="IPR036322">
    <property type="entry name" value="WD40_repeat_dom_sf"/>
</dbReference>
<feature type="region of interest" description="Disordered" evidence="1">
    <location>
        <begin position="549"/>
        <end position="577"/>
    </location>
</feature>
<feature type="compositionally biased region" description="Acidic residues" evidence="1">
    <location>
        <begin position="842"/>
        <end position="862"/>
    </location>
</feature>
<feature type="region of interest" description="Disordered" evidence="1">
    <location>
        <begin position="134"/>
        <end position="162"/>
    </location>
</feature>
<proteinExistence type="predicted"/>
<evidence type="ECO:0000313" key="3">
    <source>
        <dbReference type="Proteomes" id="UP000024837"/>
    </source>
</evidence>
<sequence length="974" mass="106150">MDIHRCRFVDFVPAQIHALAFSHPSPHNPQSHPLPPSLRLAIGRSNGSIEIWNPTTWFHESTLHGGQNRSIEGLAWVRQQHYSVKHTELLRLFSIGNSTVVTEWDLVTGRPLAHFDCGKGIIWSIAAQPRNSHFDRTASAKPQLSNDDNSDDGEPADEGGNHLTVGCEDGSLVVIAVGDSPGELSLAKIIPQSKPCRVLSLAYQSPTVVVAGTSDSRLRAFDLTTGRILATMSVAPKFNSKRRNAKKRDTYVWTVRCLPSPDNASGGWIVAGDSLGEISVYDGKRYALRQKLKAHEADVLTLETNAAGTQLFSSGVDRVTVKHALVGAGTRRAVWTEVARKRFHRHDVRAMAGFEAGPFSVLVSGGVDMTSVVVPLRRFAEEYQYTLSALPQYQVCATNTSTLDSTAASSRLLVARFDREVKIWRISTIDEVEAADDVELYGAADDEQGRKLVGQIMVNTDENISSAAISPAGDLLAISTMATIKLFHLRPRKPTTTQLRISKLELPDKIASIGARQVLFSPDGKTLAVIAPNSEPYLFRITSTAGDDGKPSFEFSPPRHLDRKDREPATNGGNAKLSRKDGVIALGRGYERQISHACFSPHGRYLFAADVGGWMEAWTCDDAARKPWRLLKTSLPRLPASPAAIAFRPVQRGVGAQAADSAEVFVMTAEHTLHEFDVNTGLVTAWSARNSARLPRAFLKLKDRCFGMAGVQEAAKGRRMWCFGHGWVYMFSVDRDLPALRAKEGDTAVSAGGMKRKRTGVVMTTGAGGEALHGRKDMVKRTEVTLVGRDVQDDDDDDNEDGEENVVALEDVDSDEEFLVDKVRNDVRQRGGAVEIIRSDSEDSSDDDDASSNSDAESDSDNESALSTSDHADADSDGGVKLPADTDTDTGIEKMDVDSGSGNSNSTALIPFSAKAAGVPYWHTFEYRNVMAFLPIGDPQQDVEIVVVERPVADVKLPPAWVPRRGNPHAQKFV</sequence>
<dbReference type="GO" id="GO:0000462">
    <property type="term" value="P:maturation of SSU-rRNA from tricistronic rRNA transcript (SSU-rRNA, 5.8S rRNA, LSU-rRNA)"/>
    <property type="evidence" value="ECO:0007669"/>
    <property type="project" value="InterPro"/>
</dbReference>
<feature type="region of interest" description="Disordered" evidence="1">
    <location>
        <begin position="786"/>
        <end position="813"/>
    </location>
</feature>
<keyword evidence="3" id="KW-1185">Reference proteome</keyword>
<dbReference type="GO" id="GO:0034455">
    <property type="term" value="C:t-UTP complex"/>
    <property type="evidence" value="ECO:0007669"/>
    <property type="project" value="TreeGrafter"/>
</dbReference>
<dbReference type="HOGENOM" id="CLU_002392_2_1_1"/>
<evidence type="ECO:0000313" key="2">
    <source>
        <dbReference type="EMBL" id="EWC44678.1"/>
    </source>
</evidence>
<name>W7HXN6_9PEZI</name>
<dbReference type="EMBL" id="KI966436">
    <property type="protein sequence ID" value="EWC44678.1"/>
    <property type="molecule type" value="Genomic_DNA"/>
</dbReference>
<feature type="compositionally biased region" description="Basic and acidic residues" evidence="1">
    <location>
        <begin position="549"/>
        <end position="568"/>
    </location>
</feature>
<protein>
    <submittedName>
        <fullName evidence="2">Uncharacterized protein</fullName>
    </submittedName>
</protein>
<dbReference type="PANTHER" id="PTHR44163:SF1">
    <property type="entry name" value="U3 SMALL NUCLEOLAR RNA-ASSOCIATED PROTEIN 4 HOMOLOG"/>
    <property type="match status" value="1"/>
</dbReference>
<dbReference type="Proteomes" id="UP000024837">
    <property type="component" value="Unassembled WGS sequence"/>
</dbReference>
<dbReference type="GO" id="GO:0032040">
    <property type="term" value="C:small-subunit processome"/>
    <property type="evidence" value="ECO:0007669"/>
    <property type="project" value="TreeGrafter"/>
</dbReference>
<dbReference type="GO" id="GO:0030686">
    <property type="term" value="C:90S preribosome"/>
    <property type="evidence" value="ECO:0007669"/>
    <property type="project" value="InterPro"/>
</dbReference>
<feature type="compositionally biased region" description="Acidic residues" evidence="1">
    <location>
        <begin position="148"/>
        <end position="157"/>
    </location>
</feature>
<feature type="region of interest" description="Disordered" evidence="1">
    <location>
        <begin position="833"/>
        <end position="904"/>
    </location>
</feature>
<dbReference type="GO" id="GO:0003723">
    <property type="term" value="F:RNA binding"/>
    <property type="evidence" value="ECO:0007669"/>
    <property type="project" value="TreeGrafter"/>
</dbReference>
<dbReference type="InterPro" id="IPR015943">
    <property type="entry name" value="WD40/YVTN_repeat-like_dom_sf"/>
</dbReference>
<dbReference type="SUPFAM" id="SSF50998">
    <property type="entry name" value="Quinoprotein alcohol dehydrogenase-like"/>
    <property type="match status" value="1"/>
</dbReference>
<dbReference type="AlphaFoldDB" id="W7HXN6"/>
<reference evidence="2 3" key="1">
    <citation type="submission" date="2013-05" db="EMBL/GenBank/DDBJ databases">
        <title>Drechslerella stenobrocha genome reveals carnivorous origination and mechanical trapping mechanism of predatory fungi.</title>
        <authorList>
            <person name="Liu X."/>
            <person name="Zhang W."/>
            <person name="Liu K."/>
        </authorList>
    </citation>
    <scope>NUCLEOTIDE SEQUENCE [LARGE SCALE GENOMIC DNA]</scope>
    <source>
        <strain evidence="2 3">248</strain>
    </source>
</reference>
<dbReference type="InterPro" id="IPR001680">
    <property type="entry name" value="WD40_rpt"/>
</dbReference>
<dbReference type="InterPro" id="IPR011047">
    <property type="entry name" value="Quinoprotein_ADH-like_sf"/>
</dbReference>
<dbReference type="Gene3D" id="2.130.10.10">
    <property type="entry name" value="YVTN repeat-like/Quinoprotein amine dehydrogenase"/>
    <property type="match status" value="2"/>
</dbReference>
<accession>W7HXN6</accession>
<evidence type="ECO:0000256" key="1">
    <source>
        <dbReference type="SAM" id="MobiDB-lite"/>
    </source>
</evidence>
<dbReference type="InterPro" id="IPR046351">
    <property type="entry name" value="UTP4"/>
</dbReference>
<dbReference type="SUPFAM" id="SSF50978">
    <property type="entry name" value="WD40 repeat-like"/>
    <property type="match status" value="1"/>
</dbReference>
<dbReference type="SMART" id="SM00320">
    <property type="entry name" value="WD40"/>
    <property type="match status" value="6"/>
</dbReference>
<organism evidence="2 3">
    <name type="scientific">Drechslerella stenobrocha 248</name>
    <dbReference type="NCBI Taxonomy" id="1043628"/>
    <lineage>
        <taxon>Eukaryota</taxon>
        <taxon>Fungi</taxon>
        <taxon>Dikarya</taxon>
        <taxon>Ascomycota</taxon>
        <taxon>Pezizomycotina</taxon>
        <taxon>Orbiliomycetes</taxon>
        <taxon>Orbiliales</taxon>
        <taxon>Orbiliaceae</taxon>
        <taxon>Drechslerella</taxon>
    </lineage>
</organism>
<feature type="compositionally biased region" description="Acidic residues" evidence="1">
    <location>
        <begin position="792"/>
        <end position="813"/>
    </location>
</feature>
<dbReference type="OrthoDB" id="8883818at2759"/>
<dbReference type="PANTHER" id="PTHR44163">
    <property type="entry name" value="U3 SMALL NUCLEOLAR RNA-ASSOCIATED PROTEIN 4 HOMOLOG"/>
    <property type="match status" value="1"/>
</dbReference>
<gene>
    <name evidence="2" type="ORF">DRE_06574</name>
</gene>